<dbReference type="InterPro" id="IPR039968">
    <property type="entry name" value="BcerS-like"/>
</dbReference>
<evidence type="ECO:0000313" key="1">
    <source>
        <dbReference type="EMBL" id="PTN08835.1"/>
    </source>
</evidence>
<dbReference type="AlphaFoldDB" id="A0A2T5C2C5"/>
<reference evidence="1 2" key="1">
    <citation type="submission" date="2018-04" db="EMBL/GenBank/DDBJ databases">
        <title>Genomic Encyclopedia of Archaeal and Bacterial Type Strains, Phase II (KMG-II): from individual species to whole genera.</title>
        <authorList>
            <person name="Goeker M."/>
        </authorList>
    </citation>
    <scope>NUCLEOTIDE SEQUENCE [LARGE SCALE GENOMIC DNA]</scope>
    <source>
        <strain evidence="1 2">DSM 28823</strain>
    </source>
</reference>
<organism evidence="1 2">
    <name type="scientific">Mangrovibacterium marinum</name>
    <dbReference type="NCBI Taxonomy" id="1639118"/>
    <lineage>
        <taxon>Bacteria</taxon>
        <taxon>Pseudomonadati</taxon>
        <taxon>Bacteroidota</taxon>
        <taxon>Bacteroidia</taxon>
        <taxon>Marinilabiliales</taxon>
        <taxon>Prolixibacteraceae</taxon>
        <taxon>Mangrovibacterium</taxon>
    </lineage>
</organism>
<dbReference type="RefSeq" id="WP_107822220.1">
    <property type="nucleotide sequence ID" value="NZ_OY782574.1"/>
</dbReference>
<dbReference type="PANTHER" id="PTHR41368">
    <property type="entry name" value="PROTEIN YGHO"/>
    <property type="match status" value="1"/>
</dbReference>
<keyword evidence="2" id="KW-1185">Reference proteome</keyword>
<protein>
    <recommendedName>
        <fullName evidence="3">N-acetyltransferase domain-containing protein</fullName>
    </recommendedName>
</protein>
<name>A0A2T5C2C5_9BACT</name>
<dbReference type="Gene3D" id="3.40.630.30">
    <property type="match status" value="1"/>
</dbReference>
<gene>
    <name evidence="1" type="ORF">C8N47_107197</name>
</gene>
<dbReference type="Proteomes" id="UP000243525">
    <property type="component" value="Unassembled WGS sequence"/>
</dbReference>
<dbReference type="EMBL" id="QAAD01000007">
    <property type="protein sequence ID" value="PTN08835.1"/>
    <property type="molecule type" value="Genomic_DNA"/>
</dbReference>
<dbReference type="OrthoDB" id="9806005at2"/>
<sequence>MQLQIVDNAASRKLFHKVPHLIYKGDKNWAPPLEGMIEDTFTPSKNPSFKNGEAIRWVLIGDRGELLGRIAAFINYDKANTFEQPTGSCGFFECVDEQQAANMLFDAAREWLKERGMEAMDGPVNFGENYVNWGLLVDGFMPQGFGMPYNPKYYQKLFETYGFQMYFKQFSYHLDTTLPELPERFWKVAEWVSKKPQFKFEHFSWDKAEKYIDDFVQVYDNAWRFHEHYKPLDKDDLRDFLKSAKPILEPEFIWFAYHEDEPIALFVMLPDLNQILIEMKGKLNFWGILKFLWLKKRKKMTRTRSLIIGIVPKYQRSGVDAAIFWHLRPVMYRKNWYKEMELSWAGDFNPKIVALYESVGGKHTKTHYTMRYLFDRSKPFQRAPIINAEKVSDKK</sequence>
<evidence type="ECO:0000313" key="2">
    <source>
        <dbReference type="Proteomes" id="UP000243525"/>
    </source>
</evidence>
<proteinExistence type="predicted"/>
<comment type="caution">
    <text evidence="1">The sequence shown here is derived from an EMBL/GenBank/DDBJ whole genome shotgun (WGS) entry which is preliminary data.</text>
</comment>
<accession>A0A2T5C2C5</accession>
<dbReference type="SUPFAM" id="SSF55729">
    <property type="entry name" value="Acyl-CoA N-acyltransferases (Nat)"/>
    <property type="match status" value="1"/>
</dbReference>
<dbReference type="PANTHER" id="PTHR41368:SF1">
    <property type="entry name" value="PROTEIN YGHO"/>
    <property type="match status" value="1"/>
</dbReference>
<evidence type="ECO:0008006" key="3">
    <source>
        <dbReference type="Google" id="ProtNLM"/>
    </source>
</evidence>
<dbReference type="InterPro" id="IPR016181">
    <property type="entry name" value="Acyl_CoA_acyltransferase"/>
</dbReference>